<evidence type="ECO:0000256" key="2">
    <source>
        <dbReference type="ARBA" id="ARBA00023002"/>
    </source>
</evidence>
<reference evidence="5 7" key="1">
    <citation type="submission" date="2015-09" db="EMBL/GenBank/DDBJ databases">
        <authorList>
            <consortium name="Pathogen Informatics"/>
        </authorList>
    </citation>
    <scope>NUCLEOTIDE SEQUENCE [LARGE SCALE GENOMIC DNA]</scope>
    <source>
        <strain evidence="5 7">2789STDY5608850</strain>
    </source>
</reference>
<dbReference type="InterPro" id="IPR015939">
    <property type="entry name" value="Fum_Rdtase/Succ_DH_flav-like_C"/>
</dbReference>
<dbReference type="PRINTS" id="PR00368">
    <property type="entry name" value="FADPNR"/>
</dbReference>
<dbReference type="AlphaFoldDB" id="A0A174LB32"/>
<dbReference type="InterPro" id="IPR030664">
    <property type="entry name" value="SdhA/FrdA/AprA"/>
</dbReference>
<dbReference type="RefSeq" id="WP_055659761.1">
    <property type="nucleotide sequence ID" value="NZ_CABIXC010000021.1"/>
</dbReference>
<feature type="domain" description="FAD-dependent oxidoreductase 2 FAD-binding" evidence="3">
    <location>
        <begin position="11"/>
        <end position="379"/>
    </location>
</feature>
<keyword evidence="2" id="KW-0560">Oxidoreductase</keyword>
<dbReference type="InterPro" id="IPR036188">
    <property type="entry name" value="FAD/NAD-bd_sf"/>
</dbReference>
<evidence type="ECO:0000259" key="3">
    <source>
        <dbReference type="Pfam" id="PF00890"/>
    </source>
</evidence>
<dbReference type="PIRSF" id="PIRSF000171">
    <property type="entry name" value="SDHA_APRA_LASPO"/>
    <property type="match status" value="1"/>
</dbReference>
<dbReference type="PANTHER" id="PTHR11632:SF73">
    <property type="entry name" value="BLR3196 PROTEIN"/>
    <property type="match status" value="1"/>
</dbReference>
<evidence type="ECO:0000313" key="7">
    <source>
        <dbReference type="Proteomes" id="UP000095651"/>
    </source>
</evidence>
<dbReference type="Gene3D" id="1.20.58.100">
    <property type="entry name" value="Fumarate reductase/succinate dehydrogenase flavoprotein-like, C-terminal domain"/>
    <property type="match status" value="1"/>
</dbReference>
<dbReference type="Proteomes" id="UP000095651">
    <property type="component" value="Unassembled WGS sequence"/>
</dbReference>
<name>A0A174LB32_9FIRM</name>
<dbReference type="EMBL" id="CYZE01000021">
    <property type="protein sequence ID" value="CUP21432.1"/>
    <property type="molecule type" value="Genomic_DNA"/>
</dbReference>
<evidence type="ECO:0000313" key="8">
    <source>
        <dbReference type="Proteomes" id="UP000261257"/>
    </source>
</evidence>
<dbReference type="Proteomes" id="UP000261257">
    <property type="component" value="Unassembled WGS sequence"/>
</dbReference>
<reference evidence="6 8" key="2">
    <citation type="submission" date="2018-08" db="EMBL/GenBank/DDBJ databases">
        <title>A genome reference for cultivated species of the human gut microbiota.</title>
        <authorList>
            <person name="Zou Y."/>
            <person name="Xue W."/>
            <person name="Luo G."/>
        </authorList>
    </citation>
    <scope>NUCLEOTIDE SEQUENCE [LARGE SCALE GENOMIC DNA]</scope>
    <source>
        <strain evidence="6 8">TF05-11AC</strain>
    </source>
</reference>
<dbReference type="GO" id="GO:0005886">
    <property type="term" value="C:plasma membrane"/>
    <property type="evidence" value="ECO:0007669"/>
    <property type="project" value="TreeGrafter"/>
</dbReference>
<dbReference type="SUPFAM" id="SSF46977">
    <property type="entry name" value="Succinate dehydrogenase/fumarate reductase flavoprotein C-terminal domain"/>
    <property type="match status" value="1"/>
</dbReference>
<protein>
    <submittedName>
        <fullName evidence="5 6">Oxidoreductase</fullName>
    </submittedName>
</protein>
<sequence length="553" mass="60742">MIKVNPPKQCDILIVGGGTAGLMAAIAAAERGAGVIVAEKADTRRSGGGATGNDHFGCYIPGYHESVEAYMHELELGMCKGADPKVQRVFVERSFEIVKDWEKWGINMRPFGDEYVFEGHSLPGHPRCFLKMDGRDQKKCLTNEARRLGVVIDNRTSVTRYISREGRVVGAIAIDISRPEPEITLYEAKSIISVTGTGARVYPSVAPSCLFNVANCPAGTGTGRVASYEIGAAMVNFDKPRAHIGPRYFVRGGKGTWIGACCDADGNAVGIAGRPEPGEQDITTDICHEVFDLSKKNGTGPVFMDCTENPTDTMEHMKECFYSEGISSLLDAMEQQDIHLEEDMIEWGRYLPHIQYSGTCINEKCETSTPGLYSAGDECGNFFCGVSGAAVTGRIAGENASEYVKGVDSFADIAGAPEVLEAQSFYSSLMEREEGSHWEELNHAVQNIMRDYASIETPRSETLLSSGVCYLEELNQIARRRIKCANSHELMRALEAFDILALGRLILLSALARRESRGLHKRVDYPYTNPLWNSLSMTIQKIDGRDHTEMQKL</sequence>
<organism evidence="5 7">
    <name type="scientific">Hungatella hathewayi</name>
    <dbReference type="NCBI Taxonomy" id="154046"/>
    <lineage>
        <taxon>Bacteria</taxon>
        <taxon>Bacillati</taxon>
        <taxon>Bacillota</taxon>
        <taxon>Clostridia</taxon>
        <taxon>Lachnospirales</taxon>
        <taxon>Lachnospiraceae</taxon>
        <taxon>Hungatella</taxon>
    </lineage>
</organism>
<evidence type="ECO:0000256" key="1">
    <source>
        <dbReference type="ARBA" id="ARBA00022630"/>
    </source>
</evidence>
<dbReference type="GO" id="GO:0050660">
    <property type="term" value="F:flavin adenine dinucleotide binding"/>
    <property type="evidence" value="ECO:0007669"/>
    <property type="project" value="TreeGrafter"/>
</dbReference>
<dbReference type="PRINTS" id="PR00411">
    <property type="entry name" value="PNDRDTASEI"/>
</dbReference>
<keyword evidence="1" id="KW-0285">Flavoprotein</keyword>
<proteinExistence type="predicted"/>
<dbReference type="Pfam" id="PF00890">
    <property type="entry name" value="FAD_binding_2"/>
    <property type="match status" value="1"/>
</dbReference>
<dbReference type="SUPFAM" id="SSF51905">
    <property type="entry name" value="FAD/NAD(P)-binding domain"/>
    <property type="match status" value="1"/>
</dbReference>
<dbReference type="GO" id="GO:0009055">
    <property type="term" value="F:electron transfer activity"/>
    <property type="evidence" value="ECO:0007669"/>
    <property type="project" value="TreeGrafter"/>
</dbReference>
<gene>
    <name evidence="5" type="primary">frdA</name>
    <name evidence="6" type="ORF">DXC39_07550</name>
    <name evidence="5" type="ORF">ERS852407_05313</name>
</gene>
<dbReference type="InterPro" id="IPR003953">
    <property type="entry name" value="FAD-dep_OxRdtase_2_FAD-bd"/>
</dbReference>
<evidence type="ECO:0000259" key="4">
    <source>
        <dbReference type="Pfam" id="PF02910"/>
    </source>
</evidence>
<dbReference type="GO" id="GO:0000104">
    <property type="term" value="F:succinate dehydrogenase activity"/>
    <property type="evidence" value="ECO:0007669"/>
    <property type="project" value="TreeGrafter"/>
</dbReference>
<dbReference type="Pfam" id="PF02910">
    <property type="entry name" value="Succ_DH_flav_C"/>
    <property type="match status" value="1"/>
</dbReference>
<feature type="domain" description="Fumarate reductase/succinate dehydrogenase flavoprotein-like C-terminal" evidence="4">
    <location>
        <begin position="444"/>
        <end position="535"/>
    </location>
</feature>
<dbReference type="GO" id="GO:0009061">
    <property type="term" value="P:anaerobic respiration"/>
    <property type="evidence" value="ECO:0007669"/>
    <property type="project" value="TreeGrafter"/>
</dbReference>
<accession>A0A174LB32</accession>
<dbReference type="PANTHER" id="PTHR11632">
    <property type="entry name" value="SUCCINATE DEHYDROGENASE 2 FLAVOPROTEIN SUBUNIT"/>
    <property type="match status" value="1"/>
</dbReference>
<evidence type="ECO:0000313" key="5">
    <source>
        <dbReference type="EMBL" id="CUP21432.1"/>
    </source>
</evidence>
<dbReference type="EMBL" id="QSSQ01000004">
    <property type="protein sequence ID" value="RGM06917.1"/>
    <property type="molecule type" value="Genomic_DNA"/>
</dbReference>
<evidence type="ECO:0000313" key="6">
    <source>
        <dbReference type="EMBL" id="RGM06917.1"/>
    </source>
</evidence>
<dbReference type="Gene3D" id="3.50.50.60">
    <property type="entry name" value="FAD/NAD(P)-binding domain"/>
    <property type="match status" value="1"/>
</dbReference>
<dbReference type="InterPro" id="IPR037099">
    <property type="entry name" value="Fum_R/Succ_DH_flav-like_C_sf"/>
</dbReference>